<dbReference type="GO" id="GO:0004803">
    <property type="term" value="F:transposase activity"/>
    <property type="evidence" value="ECO:0007669"/>
    <property type="project" value="InterPro"/>
</dbReference>
<proteinExistence type="predicted"/>
<reference evidence="2" key="3">
    <citation type="submission" date="2020-02" db="EMBL/GenBank/DDBJ databases">
        <authorList>
            <person name="Matsumoto Y."/>
            <person name="Motooka D."/>
            <person name="Nakamura S."/>
        </authorList>
    </citation>
    <scope>NUCLEOTIDE SEQUENCE</scope>
    <source>
        <strain evidence="2">JCM 12405</strain>
    </source>
</reference>
<evidence type="ECO:0000313" key="3">
    <source>
        <dbReference type="EMBL" id="ORV37374.1"/>
    </source>
</evidence>
<protein>
    <recommendedName>
        <fullName evidence="1">Transposase IS200-like domain-containing protein</fullName>
    </recommendedName>
</protein>
<dbReference type="Proteomes" id="UP000467201">
    <property type="component" value="Chromosome"/>
</dbReference>
<dbReference type="Proteomes" id="UP000193564">
    <property type="component" value="Unassembled WGS sequence"/>
</dbReference>
<dbReference type="Pfam" id="PF01797">
    <property type="entry name" value="Y1_Tnp"/>
    <property type="match status" value="1"/>
</dbReference>
<keyword evidence="4" id="KW-1185">Reference proteome</keyword>
<dbReference type="Gene3D" id="3.30.70.1290">
    <property type="entry name" value="Transposase IS200-like"/>
    <property type="match status" value="1"/>
</dbReference>
<dbReference type="EMBL" id="LQOS01000049">
    <property type="protein sequence ID" value="ORV37374.1"/>
    <property type="molecule type" value="Genomic_DNA"/>
</dbReference>
<dbReference type="KEGG" id="mdr:MDOR_07080"/>
<feature type="domain" description="Transposase IS200-like" evidence="1">
    <location>
        <begin position="2"/>
        <end position="62"/>
    </location>
</feature>
<dbReference type="GO" id="GO:0006313">
    <property type="term" value="P:DNA transposition"/>
    <property type="evidence" value="ECO:0007669"/>
    <property type="project" value="InterPro"/>
</dbReference>
<name>A0A1X1SZQ9_9MYCO</name>
<gene>
    <name evidence="3" type="ORF">AWC01_16130</name>
    <name evidence="2" type="ORF">MDOR_07080</name>
</gene>
<evidence type="ECO:0000313" key="4">
    <source>
        <dbReference type="Proteomes" id="UP000193564"/>
    </source>
</evidence>
<dbReference type="PANTHER" id="PTHR33360">
    <property type="entry name" value="TRANSPOSASE FOR INSERTION SEQUENCE ELEMENT IS200"/>
    <property type="match status" value="1"/>
</dbReference>
<reference evidence="2 5" key="2">
    <citation type="journal article" date="2019" name="Emerg. Microbes Infect.">
        <title>Comprehensive subspecies identification of 175 nontuberculous mycobacteria species based on 7547 genomic profiles.</title>
        <authorList>
            <person name="Matsumoto Y."/>
            <person name="Kinjo T."/>
            <person name="Motooka D."/>
            <person name="Nabeya D."/>
            <person name="Jung N."/>
            <person name="Uechi K."/>
            <person name="Horii T."/>
            <person name="Iida T."/>
            <person name="Fujita J."/>
            <person name="Nakamura S."/>
        </authorList>
    </citation>
    <scope>NUCLEOTIDE SEQUENCE [LARGE SCALE GENOMIC DNA]</scope>
    <source>
        <strain evidence="2 5">JCM 12405</strain>
    </source>
</reference>
<evidence type="ECO:0000259" key="1">
    <source>
        <dbReference type="Pfam" id="PF01797"/>
    </source>
</evidence>
<reference evidence="3 4" key="1">
    <citation type="submission" date="2016-01" db="EMBL/GenBank/DDBJ databases">
        <title>The new phylogeny of the genus Mycobacterium.</title>
        <authorList>
            <person name="Tarcisio F."/>
            <person name="Conor M."/>
            <person name="Antonella G."/>
            <person name="Elisabetta G."/>
            <person name="Giulia F.S."/>
            <person name="Sara T."/>
            <person name="Anna F."/>
            <person name="Clotilde B."/>
            <person name="Roberto B."/>
            <person name="Veronica D.S."/>
            <person name="Fabio R."/>
            <person name="Monica P."/>
            <person name="Olivier J."/>
            <person name="Enrico T."/>
            <person name="Nicola S."/>
        </authorList>
    </citation>
    <scope>NUCLEOTIDE SEQUENCE [LARGE SCALE GENOMIC DNA]</scope>
    <source>
        <strain evidence="3 4">DSM 44339</strain>
    </source>
</reference>
<evidence type="ECO:0000313" key="2">
    <source>
        <dbReference type="EMBL" id="BBZ06539.1"/>
    </source>
</evidence>
<dbReference type="EMBL" id="AP022605">
    <property type="protein sequence ID" value="BBZ06539.1"/>
    <property type="molecule type" value="Genomic_DNA"/>
</dbReference>
<organism evidence="3 4">
    <name type="scientific">Mycolicibacterium doricum</name>
    <dbReference type="NCBI Taxonomy" id="126673"/>
    <lineage>
        <taxon>Bacteria</taxon>
        <taxon>Bacillati</taxon>
        <taxon>Actinomycetota</taxon>
        <taxon>Actinomycetes</taxon>
        <taxon>Mycobacteriales</taxon>
        <taxon>Mycobacteriaceae</taxon>
        <taxon>Mycolicibacterium</taxon>
    </lineage>
</organism>
<dbReference type="InterPro" id="IPR036515">
    <property type="entry name" value="Transposase_17_sf"/>
</dbReference>
<dbReference type="GO" id="GO:0003677">
    <property type="term" value="F:DNA binding"/>
    <property type="evidence" value="ECO:0007669"/>
    <property type="project" value="InterPro"/>
</dbReference>
<dbReference type="PANTHER" id="PTHR33360:SF2">
    <property type="entry name" value="TRANSPOSASE FOR INSERTION SEQUENCE ELEMENT IS200"/>
    <property type="match status" value="1"/>
</dbReference>
<dbReference type="AlphaFoldDB" id="A0A1X1SZQ9"/>
<evidence type="ECO:0000313" key="5">
    <source>
        <dbReference type="Proteomes" id="UP000467201"/>
    </source>
</evidence>
<dbReference type="STRING" id="126673.AWC01_16130"/>
<accession>A0A1X1SZQ9</accession>
<dbReference type="InterPro" id="IPR002686">
    <property type="entry name" value="Transposase_17"/>
</dbReference>
<dbReference type="SUPFAM" id="SSF143422">
    <property type="entry name" value="Transposase IS200-like"/>
    <property type="match status" value="1"/>
</dbReference>
<sequence length="125" mass="13301">MSLLHAHLVSVTKFRRKLFTDPMLTSAETTMRTMCDQLAVELVEFNGEAHHVHVLVAYPPALRAGLRPATHGMAHLAINGEACAQELGQRTACALPFRAAGVPPRPGSTWILPATGAGDLAGRGP</sequence>